<evidence type="ECO:0000313" key="3">
    <source>
        <dbReference type="Proteomes" id="UP001204151"/>
    </source>
</evidence>
<proteinExistence type="predicted"/>
<dbReference type="GO" id="GO:0016787">
    <property type="term" value="F:hydrolase activity"/>
    <property type="evidence" value="ECO:0007669"/>
    <property type="project" value="UniProtKB-KW"/>
</dbReference>
<keyword evidence="2" id="KW-0378">Hydrolase</keyword>
<dbReference type="SUPFAM" id="SSF53474">
    <property type="entry name" value="alpha/beta-Hydrolases"/>
    <property type="match status" value="1"/>
</dbReference>
<dbReference type="InterPro" id="IPR050228">
    <property type="entry name" value="Carboxylesterase_BioH"/>
</dbReference>
<sequence length="278" mass="30812">MSKPLLHFTHGNSYPAGSYGRLLDDLRRDFDVRTTDMLGHDPRYPVRDNWHTLIDELIAQLEAYGQPVIVVGHSLGGAVGMLAAHRRPDLARCVVMLDSPVVAGWRAQVWRLVKLLGLRERLSPGALAARRRNVWPSRAAAHEHFMAKPIFQAWAPGALDDYLDNGLKPHPDGVQLRFDRDVEAAIYSTLPHDMDRVLRAPYPVPVGFIAGTDSAELRQAGLDGTRRLVGANFVTIDGTHLYPMEQPALTAQLTREMIARLLAQANEKKAGRPAALFA</sequence>
<reference evidence="2 3" key="1">
    <citation type="submission" date="2022-08" db="EMBL/GenBank/DDBJ databases">
        <title>Reclassification of Massilia species as members of the genera Telluria, Duganella, Pseudoduganella, Mokoshia gen. nov. and Zemynaea gen. nov. using orthogonal and non-orthogonal genome-based approaches.</title>
        <authorList>
            <person name="Bowman J.P."/>
        </authorList>
    </citation>
    <scope>NUCLEOTIDE SEQUENCE [LARGE SCALE GENOMIC DNA]</scope>
    <source>
        <strain evidence="2 3">JCM 31316</strain>
    </source>
</reference>
<dbReference type="Gene3D" id="3.40.50.1820">
    <property type="entry name" value="alpha/beta hydrolase"/>
    <property type="match status" value="1"/>
</dbReference>
<name>A0ABT1ZZJ3_9BURK</name>
<dbReference type="Proteomes" id="UP001204151">
    <property type="component" value="Unassembled WGS sequence"/>
</dbReference>
<gene>
    <name evidence="2" type="ORF">NX784_27660</name>
</gene>
<feature type="domain" description="AB hydrolase-1" evidence="1">
    <location>
        <begin position="8"/>
        <end position="252"/>
    </location>
</feature>
<organism evidence="2 3">
    <name type="scientific">Massilia pinisoli</name>
    <dbReference type="NCBI Taxonomy" id="1772194"/>
    <lineage>
        <taxon>Bacteria</taxon>
        <taxon>Pseudomonadati</taxon>
        <taxon>Pseudomonadota</taxon>
        <taxon>Betaproteobacteria</taxon>
        <taxon>Burkholderiales</taxon>
        <taxon>Oxalobacteraceae</taxon>
        <taxon>Telluria group</taxon>
        <taxon>Massilia</taxon>
    </lineage>
</organism>
<protein>
    <submittedName>
        <fullName evidence="2">Alpha/beta hydrolase</fullName>
    </submittedName>
</protein>
<dbReference type="Pfam" id="PF12697">
    <property type="entry name" value="Abhydrolase_6"/>
    <property type="match status" value="1"/>
</dbReference>
<evidence type="ECO:0000259" key="1">
    <source>
        <dbReference type="Pfam" id="PF12697"/>
    </source>
</evidence>
<dbReference type="EMBL" id="JANUGW010000033">
    <property type="protein sequence ID" value="MCS0585362.1"/>
    <property type="molecule type" value="Genomic_DNA"/>
</dbReference>
<dbReference type="RefSeq" id="WP_258819888.1">
    <property type="nucleotide sequence ID" value="NZ_JANUGW010000033.1"/>
</dbReference>
<evidence type="ECO:0000313" key="2">
    <source>
        <dbReference type="EMBL" id="MCS0585362.1"/>
    </source>
</evidence>
<comment type="caution">
    <text evidence="2">The sequence shown here is derived from an EMBL/GenBank/DDBJ whole genome shotgun (WGS) entry which is preliminary data.</text>
</comment>
<dbReference type="PANTHER" id="PTHR43194">
    <property type="entry name" value="HYDROLASE ALPHA/BETA FOLD FAMILY"/>
    <property type="match status" value="1"/>
</dbReference>
<dbReference type="InterPro" id="IPR000073">
    <property type="entry name" value="AB_hydrolase_1"/>
</dbReference>
<dbReference type="PANTHER" id="PTHR43194:SF2">
    <property type="entry name" value="PEROXISOMAL MEMBRANE PROTEIN LPX1"/>
    <property type="match status" value="1"/>
</dbReference>
<dbReference type="InterPro" id="IPR029058">
    <property type="entry name" value="AB_hydrolase_fold"/>
</dbReference>
<keyword evidence="3" id="KW-1185">Reference proteome</keyword>
<accession>A0ABT1ZZJ3</accession>